<evidence type="ECO:0000313" key="2">
    <source>
        <dbReference type="Proteomes" id="UP000683925"/>
    </source>
</evidence>
<comment type="caution">
    <text evidence="1">The sequence shown here is derived from an EMBL/GenBank/DDBJ whole genome shotgun (WGS) entry which is preliminary data.</text>
</comment>
<proteinExistence type="predicted"/>
<sequence>MILSLQNFTLDNCTLANKLRTKFRQLQTIQESASSFETGTDKIYRKHVQYLRKRGIDIFQVKKQIIEKKGLKLFCFLQAISYLELERKKLKNNFFHQEKYIKAKKNNSQLNYFKYGSSIILIRQINLQLQDVILFLCLQAQLQ</sequence>
<reference evidence="1" key="1">
    <citation type="submission" date="2021-01" db="EMBL/GenBank/DDBJ databases">
        <authorList>
            <consortium name="Genoscope - CEA"/>
            <person name="William W."/>
        </authorList>
    </citation>
    <scope>NUCLEOTIDE SEQUENCE</scope>
</reference>
<dbReference type="Proteomes" id="UP000683925">
    <property type="component" value="Unassembled WGS sequence"/>
</dbReference>
<evidence type="ECO:0000313" key="1">
    <source>
        <dbReference type="EMBL" id="CAD8183672.1"/>
    </source>
</evidence>
<protein>
    <submittedName>
        <fullName evidence="1">Uncharacterized protein</fullName>
    </submittedName>
</protein>
<keyword evidence="2" id="KW-1185">Reference proteome</keyword>
<organism evidence="1 2">
    <name type="scientific">Paramecium octaurelia</name>
    <dbReference type="NCBI Taxonomy" id="43137"/>
    <lineage>
        <taxon>Eukaryota</taxon>
        <taxon>Sar</taxon>
        <taxon>Alveolata</taxon>
        <taxon>Ciliophora</taxon>
        <taxon>Intramacronucleata</taxon>
        <taxon>Oligohymenophorea</taxon>
        <taxon>Peniculida</taxon>
        <taxon>Parameciidae</taxon>
        <taxon>Paramecium</taxon>
    </lineage>
</organism>
<name>A0A8S1W5H3_PAROT</name>
<dbReference type="AlphaFoldDB" id="A0A8S1W5H3"/>
<gene>
    <name evidence="1" type="ORF">POCTA_138.1.T0810199</name>
</gene>
<accession>A0A8S1W5H3</accession>
<dbReference type="EMBL" id="CAJJDP010000080">
    <property type="protein sequence ID" value="CAD8183672.1"/>
    <property type="molecule type" value="Genomic_DNA"/>
</dbReference>